<comment type="similarity">
    <text evidence="1">Belongs to the AB hydrolase superfamily.</text>
</comment>
<evidence type="ECO:0008006" key="5">
    <source>
        <dbReference type="Google" id="ProtNLM"/>
    </source>
</evidence>
<dbReference type="Gene3D" id="3.40.50.1820">
    <property type="entry name" value="alpha/beta hydrolase"/>
    <property type="match status" value="1"/>
</dbReference>
<dbReference type="RefSeq" id="WP_189134828.1">
    <property type="nucleotide sequence ID" value="NZ_BMMS01000032.1"/>
</dbReference>
<evidence type="ECO:0000313" key="4">
    <source>
        <dbReference type="Proteomes" id="UP000641932"/>
    </source>
</evidence>
<evidence type="ECO:0000256" key="2">
    <source>
        <dbReference type="ARBA" id="ARBA00022801"/>
    </source>
</evidence>
<dbReference type="EMBL" id="BMMS01000032">
    <property type="protein sequence ID" value="GGO97209.1"/>
    <property type="molecule type" value="Genomic_DNA"/>
</dbReference>
<gene>
    <name evidence="3" type="ORF">GCM10012280_58490</name>
</gene>
<organism evidence="3 4">
    <name type="scientific">Wenjunlia tyrosinilytica</name>
    <dbReference type="NCBI Taxonomy" id="1544741"/>
    <lineage>
        <taxon>Bacteria</taxon>
        <taxon>Bacillati</taxon>
        <taxon>Actinomycetota</taxon>
        <taxon>Actinomycetes</taxon>
        <taxon>Kitasatosporales</taxon>
        <taxon>Streptomycetaceae</taxon>
        <taxon>Wenjunlia</taxon>
    </lineage>
</organism>
<dbReference type="AlphaFoldDB" id="A0A918E0I1"/>
<evidence type="ECO:0000313" key="3">
    <source>
        <dbReference type="EMBL" id="GGO97209.1"/>
    </source>
</evidence>
<dbReference type="InterPro" id="IPR029058">
    <property type="entry name" value="AB_hydrolase_fold"/>
</dbReference>
<reference evidence="3" key="1">
    <citation type="journal article" date="2014" name="Int. J. Syst. Evol. Microbiol.">
        <title>Complete genome sequence of Corynebacterium casei LMG S-19264T (=DSM 44701T), isolated from a smear-ripened cheese.</title>
        <authorList>
            <consortium name="US DOE Joint Genome Institute (JGI-PGF)"/>
            <person name="Walter F."/>
            <person name="Albersmeier A."/>
            <person name="Kalinowski J."/>
            <person name="Ruckert C."/>
        </authorList>
    </citation>
    <scope>NUCLEOTIDE SEQUENCE</scope>
    <source>
        <strain evidence="3">CGMCC 4.7201</strain>
    </source>
</reference>
<dbReference type="PANTHER" id="PTHR22946">
    <property type="entry name" value="DIENELACTONE HYDROLASE DOMAIN-CONTAINING PROTEIN-RELATED"/>
    <property type="match status" value="1"/>
</dbReference>
<keyword evidence="4" id="KW-1185">Reference proteome</keyword>
<evidence type="ECO:0000256" key="1">
    <source>
        <dbReference type="ARBA" id="ARBA00008645"/>
    </source>
</evidence>
<comment type="caution">
    <text evidence="3">The sequence shown here is derived from an EMBL/GenBank/DDBJ whole genome shotgun (WGS) entry which is preliminary data.</text>
</comment>
<accession>A0A918E0I1</accession>
<dbReference type="Proteomes" id="UP000641932">
    <property type="component" value="Unassembled WGS sequence"/>
</dbReference>
<protein>
    <recommendedName>
        <fullName evidence="5">Alpha/beta hydrolase</fullName>
    </recommendedName>
</protein>
<dbReference type="InterPro" id="IPR050261">
    <property type="entry name" value="FrsA_esterase"/>
</dbReference>
<name>A0A918E0I1_9ACTN</name>
<dbReference type="SUPFAM" id="SSF53474">
    <property type="entry name" value="alpha/beta-Hydrolases"/>
    <property type="match status" value="1"/>
</dbReference>
<sequence>MSRRSQEQAWVVNTLLASSGYEVLHPEARYFMAETGYAAVDFDRVLSMVKTAGMMPRAWSIVGRELEAKAQWYESQGFPRAARDLFLRAGLSFGQAQYAFTPQDPRKAVFRQAVNRCTDAVIRLTPHRIERVEIPFEGKKLHGIAHYPVTSRPAPLVLLLPGMDMYKEDWTKVAQEYYVPRGIAVLAVDGPGQGETLGGGLLVEGGNYERAMSAFIDHMTADPAIDGDKIGLWGVSMGSYWGLRTAAVEPRVKAVATAMGCYGSMETIFEVAQPSFKANFMKMSGYTDEAAFDVEVAGTMAVLPVAEAISCPVLMAYGEFDELSTLPQTMDLFERIKAPKRLMVFDQEFHALGGVAAELIGSAADWLEAAVNGRLADLKAEQDYLGRDGKVGVGSALPPWWTNSATD</sequence>
<dbReference type="Pfam" id="PF06500">
    <property type="entry name" value="FrsA-like"/>
    <property type="match status" value="1"/>
</dbReference>
<proteinExistence type="inferred from homology"/>
<dbReference type="PANTHER" id="PTHR22946:SF12">
    <property type="entry name" value="CONIDIAL PIGMENT BIOSYNTHESIS PROTEIN AYG1 (AFU_ORTHOLOGUE AFUA_2G17550)"/>
    <property type="match status" value="1"/>
</dbReference>
<dbReference type="InterPro" id="IPR010520">
    <property type="entry name" value="FrsA-like"/>
</dbReference>
<dbReference type="GO" id="GO:0016787">
    <property type="term" value="F:hydrolase activity"/>
    <property type="evidence" value="ECO:0007669"/>
    <property type="project" value="UniProtKB-KW"/>
</dbReference>
<keyword evidence="2" id="KW-0378">Hydrolase</keyword>
<reference evidence="3" key="2">
    <citation type="submission" date="2020-09" db="EMBL/GenBank/DDBJ databases">
        <authorList>
            <person name="Sun Q."/>
            <person name="Zhou Y."/>
        </authorList>
    </citation>
    <scope>NUCLEOTIDE SEQUENCE</scope>
    <source>
        <strain evidence="3">CGMCC 4.7201</strain>
    </source>
</reference>